<dbReference type="GO" id="GO:0006310">
    <property type="term" value="P:DNA recombination"/>
    <property type="evidence" value="ECO:0007669"/>
    <property type="project" value="InterPro"/>
</dbReference>
<evidence type="ECO:0000256" key="1">
    <source>
        <dbReference type="ARBA" id="ARBA00005915"/>
    </source>
</evidence>
<dbReference type="KEGG" id="acu:Atc_m126"/>
<organism evidence="10 11">
    <name type="scientific">Acidithiobacillus caldus (strain SM-1)</name>
    <dbReference type="NCBI Taxonomy" id="990288"/>
    <lineage>
        <taxon>Bacteria</taxon>
        <taxon>Pseudomonadati</taxon>
        <taxon>Pseudomonadota</taxon>
        <taxon>Acidithiobacillia</taxon>
        <taxon>Acidithiobacillales</taxon>
        <taxon>Acidithiobacillaceae</taxon>
        <taxon>Acidithiobacillus</taxon>
    </lineage>
</organism>
<dbReference type="Pfam" id="PF17768">
    <property type="entry name" value="RecJ_OB"/>
    <property type="match status" value="1"/>
</dbReference>
<name>F9ZU37_ACICS</name>
<feature type="coiled-coil region" evidence="6">
    <location>
        <begin position="306"/>
        <end position="340"/>
    </location>
</feature>
<dbReference type="Proteomes" id="UP000006135">
    <property type="component" value="Plasmid megaplasmid"/>
</dbReference>
<dbReference type="HOGENOM" id="CLU_009736_5_1_6"/>
<dbReference type="SUPFAM" id="SSF64182">
    <property type="entry name" value="DHH phosphoesterases"/>
    <property type="match status" value="1"/>
</dbReference>
<dbReference type="Gene3D" id="3.90.1640.30">
    <property type="match status" value="1"/>
</dbReference>
<feature type="domain" description="DHHA1" evidence="8">
    <location>
        <begin position="356"/>
        <end position="452"/>
    </location>
</feature>
<dbReference type="InterPro" id="IPR004610">
    <property type="entry name" value="RecJ"/>
</dbReference>
<evidence type="ECO:0000313" key="11">
    <source>
        <dbReference type="Proteomes" id="UP000006135"/>
    </source>
</evidence>
<dbReference type="InterPro" id="IPR003156">
    <property type="entry name" value="DHHA1_dom"/>
</dbReference>
<dbReference type="GO" id="GO:0006281">
    <property type="term" value="P:DNA repair"/>
    <property type="evidence" value="ECO:0007669"/>
    <property type="project" value="InterPro"/>
</dbReference>
<dbReference type="InterPro" id="IPR051673">
    <property type="entry name" value="SSDNA_exonuclease_RecJ"/>
</dbReference>
<gene>
    <name evidence="10" type="ordered locus">Atc_m126</name>
</gene>
<evidence type="ECO:0000256" key="2">
    <source>
        <dbReference type="ARBA" id="ARBA00019841"/>
    </source>
</evidence>
<dbReference type="Gene3D" id="3.10.310.30">
    <property type="match status" value="1"/>
</dbReference>
<keyword evidence="5 10" id="KW-0269">Exonuclease</keyword>
<dbReference type="EMBL" id="CP002574">
    <property type="protein sequence ID" value="AEK59657.1"/>
    <property type="molecule type" value="Genomic_DNA"/>
</dbReference>
<keyword evidence="6" id="KW-0175">Coiled coil</keyword>
<keyword evidence="3" id="KW-0540">Nuclease</keyword>
<feature type="domain" description="RecJ OB" evidence="9">
    <location>
        <begin position="469"/>
        <end position="569"/>
    </location>
</feature>
<dbReference type="GO" id="GO:0008409">
    <property type="term" value="F:5'-3' exonuclease activity"/>
    <property type="evidence" value="ECO:0007669"/>
    <property type="project" value="InterPro"/>
</dbReference>
<dbReference type="InterPro" id="IPR041122">
    <property type="entry name" value="RecJ_OB"/>
</dbReference>
<protein>
    <recommendedName>
        <fullName evidence="2">Single-stranded-DNA-specific exonuclease RecJ</fullName>
    </recommendedName>
</protein>
<dbReference type="OrthoDB" id="9809852at2"/>
<dbReference type="RefSeq" id="WP_014003749.1">
    <property type="nucleotide sequence ID" value="NC_015851.1"/>
</dbReference>
<comment type="similarity">
    <text evidence="1">Belongs to the RecJ family.</text>
</comment>
<dbReference type="NCBIfam" id="TIGR00644">
    <property type="entry name" value="recJ"/>
    <property type="match status" value="1"/>
</dbReference>
<dbReference type="Pfam" id="PF01368">
    <property type="entry name" value="DHH"/>
    <property type="match status" value="1"/>
</dbReference>
<accession>F9ZU37</accession>
<dbReference type="PANTHER" id="PTHR30255">
    <property type="entry name" value="SINGLE-STRANDED-DNA-SPECIFIC EXONUCLEASE RECJ"/>
    <property type="match status" value="1"/>
</dbReference>
<evidence type="ECO:0000259" key="8">
    <source>
        <dbReference type="Pfam" id="PF02272"/>
    </source>
</evidence>
<proteinExistence type="inferred from homology"/>
<evidence type="ECO:0000259" key="9">
    <source>
        <dbReference type="Pfam" id="PF17768"/>
    </source>
</evidence>
<evidence type="ECO:0000256" key="6">
    <source>
        <dbReference type="SAM" id="Coils"/>
    </source>
</evidence>
<dbReference type="AlphaFoldDB" id="F9ZU37"/>
<evidence type="ECO:0000256" key="4">
    <source>
        <dbReference type="ARBA" id="ARBA00022801"/>
    </source>
</evidence>
<keyword evidence="10" id="KW-0614">Plasmid</keyword>
<dbReference type="GeneID" id="92932901"/>
<geneLocation type="plasmid" evidence="10">
    <name>megaplasmid</name>
</geneLocation>
<dbReference type="PANTHER" id="PTHR30255:SF2">
    <property type="entry name" value="SINGLE-STRANDED-DNA-SPECIFIC EXONUCLEASE RECJ"/>
    <property type="match status" value="1"/>
</dbReference>
<evidence type="ECO:0000256" key="3">
    <source>
        <dbReference type="ARBA" id="ARBA00022722"/>
    </source>
</evidence>
<evidence type="ECO:0000256" key="5">
    <source>
        <dbReference type="ARBA" id="ARBA00022839"/>
    </source>
</evidence>
<evidence type="ECO:0000259" key="7">
    <source>
        <dbReference type="Pfam" id="PF01368"/>
    </source>
</evidence>
<evidence type="ECO:0000313" key="10">
    <source>
        <dbReference type="EMBL" id="AEK59657.1"/>
    </source>
</evidence>
<reference evidence="10 11" key="1">
    <citation type="journal article" date="2011" name="J. Genet. Genomics">
        <title>Unraveling the Acidithiobacillus caldus complete genome and its central metabolisms for carbon assimilation.</title>
        <authorList>
            <person name="You X.Y."/>
            <person name="Guo X."/>
            <person name="Zheng H.J."/>
            <person name="Zhang M.J."/>
            <person name="Liu L.J."/>
            <person name="Zhu Y.Q."/>
            <person name="Zhu B."/>
            <person name="Wang S.Y."/>
            <person name="Zhao G.P."/>
            <person name="Poetsch A."/>
            <person name="Jiang C.Y."/>
            <person name="Liu S.J."/>
        </authorList>
    </citation>
    <scope>NUCLEOTIDE SEQUENCE [LARGE SCALE GENOMIC DNA]</scope>
    <source>
        <strain evidence="10 11">SM-1</strain>
        <plasmid evidence="11">Plasmid megaplasmid</plasmid>
    </source>
</reference>
<dbReference type="InterPro" id="IPR001667">
    <property type="entry name" value="DDH_dom"/>
</dbReference>
<keyword evidence="4" id="KW-0378">Hydrolase</keyword>
<dbReference type="GO" id="GO:0003676">
    <property type="term" value="F:nucleic acid binding"/>
    <property type="evidence" value="ECO:0007669"/>
    <property type="project" value="InterPro"/>
</dbReference>
<dbReference type="InterPro" id="IPR038763">
    <property type="entry name" value="DHH_sf"/>
</dbReference>
<keyword evidence="11" id="KW-1185">Reference proteome</keyword>
<sequence>MRIQLRQVEHEPFTALTSAGIDPVLARVYSARGVAGPDDLDLGLAGLASYTQLKDIDQAAKRLAIAIKNAEKLAIAGDFDSDGAAGASLLIEGILDLGGRLPSLFIPNRLTQGYGLSPGLVAEMPADTNLVITVDNGIASIAGVAAARARGFDVIVTDHHLAGERLPEDCVAIVNPNQPGCAFPWKGTAGVGVAFYLIAATRAKLREDKWFGEHRPEPNLSKYLDLVALATIADVAPFERNNRIFIAAGLERIRQRRCRIGILALLEVAGVEPENVTAETVGFIVAPRINAAGRLEDMRTGVRLLLSQDEQAAREIARTLDQLNRERRSIEDGIREEAEEIAAQIVSAPQDGEPFVLCPYQPDWHEGVIGIVAARLRERFHRPTIVFTKAADGSIKGSGRSIPWFHIRDAIAAVDAQHPGLITKFGGHAAAAGLSLAKETDIAVFTEAFAAVARRELRASDLEEIIYSDGELGESTACLDTALAIEKGGPWGREFEPPIFHGTFLVKNVRELRSNTLKCTVQKEHWALDAIWFRRNSEQSLEDGKRYTIAYALSVNRWRSRENLQLRIEKVLEEHSS</sequence>
<dbReference type="Pfam" id="PF02272">
    <property type="entry name" value="DHHA1"/>
    <property type="match status" value="1"/>
</dbReference>
<feature type="domain" description="DDH" evidence="7">
    <location>
        <begin position="73"/>
        <end position="231"/>
    </location>
</feature>